<evidence type="ECO:0000313" key="4">
    <source>
        <dbReference type="Proteomes" id="UP001177140"/>
    </source>
</evidence>
<dbReference type="GO" id="GO:0003887">
    <property type="term" value="F:DNA-directed DNA polymerase activity"/>
    <property type="evidence" value="ECO:0007669"/>
    <property type="project" value="TreeGrafter"/>
</dbReference>
<evidence type="ECO:0000313" key="2">
    <source>
        <dbReference type="EMBL" id="MCL7038000.1"/>
    </source>
</evidence>
<sequence length="122" mass="13481">MASKGDIQGFYRQKKSSGVTKPNNKTTKSSSSKKAATTLGSNQTQPSALISHGSLDLKDDPSETEEVLRQFDMNMKYGPCIGMTRLARWERAKNLGMNPPKEIETCLRQGKVGLDCLWSSRV</sequence>
<dbReference type="AlphaFoldDB" id="A0AA41VKW8"/>
<evidence type="ECO:0008006" key="5">
    <source>
        <dbReference type="Google" id="ProtNLM"/>
    </source>
</evidence>
<gene>
    <name evidence="2" type="ORF">MKW94_027541</name>
    <name evidence="3" type="ORF">MKW94_028509</name>
</gene>
<comment type="caution">
    <text evidence="3">The sequence shown here is derived from an EMBL/GenBank/DDBJ whole genome shotgun (WGS) entry which is preliminary data.</text>
</comment>
<reference evidence="3" key="1">
    <citation type="submission" date="2022-03" db="EMBL/GenBank/DDBJ databases">
        <title>A functionally conserved STORR gene fusion in Papaver species that diverged 16.8 million years ago.</title>
        <authorList>
            <person name="Catania T."/>
        </authorList>
    </citation>
    <scope>NUCLEOTIDE SEQUENCE</scope>
    <source>
        <strain evidence="3">S-191538</strain>
    </source>
</reference>
<feature type="region of interest" description="Disordered" evidence="1">
    <location>
        <begin position="1"/>
        <end position="63"/>
    </location>
</feature>
<dbReference type="Pfam" id="PF04081">
    <property type="entry name" value="DNA_pol_delta_4"/>
    <property type="match status" value="1"/>
</dbReference>
<dbReference type="EMBL" id="JAJJMA010185646">
    <property type="protein sequence ID" value="MCL7038000.1"/>
    <property type="molecule type" value="Genomic_DNA"/>
</dbReference>
<dbReference type="PANTHER" id="PTHR14303">
    <property type="entry name" value="DNA POLYMERASE DELTA SUBUNIT 4"/>
    <property type="match status" value="1"/>
</dbReference>
<organism evidence="3 4">
    <name type="scientific">Papaver nudicaule</name>
    <name type="common">Iceland poppy</name>
    <dbReference type="NCBI Taxonomy" id="74823"/>
    <lineage>
        <taxon>Eukaryota</taxon>
        <taxon>Viridiplantae</taxon>
        <taxon>Streptophyta</taxon>
        <taxon>Embryophyta</taxon>
        <taxon>Tracheophyta</taxon>
        <taxon>Spermatophyta</taxon>
        <taxon>Magnoliopsida</taxon>
        <taxon>Ranunculales</taxon>
        <taxon>Papaveraceae</taxon>
        <taxon>Papaveroideae</taxon>
        <taxon>Papaver</taxon>
    </lineage>
</organism>
<evidence type="ECO:0000256" key="1">
    <source>
        <dbReference type="SAM" id="MobiDB-lite"/>
    </source>
</evidence>
<protein>
    <recommendedName>
        <fullName evidence="5">DNA polymerase delta subunit 4</fullName>
    </recommendedName>
</protein>
<feature type="compositionally biased region" description="Low complexity" evidence="1">
    <location>
        <begin position="25"/>
        <end position="38"/>
    </location>
</feature>
<dbReference type="GO" id="GO:0043625">
    <property type="term" value="C:delta DNA polymerase complex"/>
    <property type="evidence" value="ECO:0007669"/>
    <property type="project" value="TreeGrafter"/>
</dbReference>
<dbReference type="GO" id="GO:0006261">
    <property type="term" value="P:DNA-templated DNA replication"/>
    <property type="evidence" value="ECO:0007669"/>
    <property type="project" value="TreeGrafter"/>
</dbReference>
<dbReference type="PANTHER" id="PTHR14303:SF0">
    <property type="entry name" value="DNA POLYMERASE DELTA SUBUNIT 4"/>
    <property type="match status" value="1"/>
</dbReference>
<keyword evidence="4" id="KW-1185">Reference proteome</keyword>
<dbReference type="GO" id="GO:0000731">
    <property type="term" value="P:DNA synthesis involved in DNA repair"/>
    <property type="evidence" value="ECO:0007669"/>
    <property type="project" value="InterPro"/>
</dbReference>
<feature type="compositionally biased region" description="Polar residues" evidence="1">
    <location>
        <begin position="39"/>
        <end position="48"/>
    </location>
</feature>
<dbReference type="InterPro" id="IPR007218">
    <property type="entry name" value="DNA_pol_delta_4"/>
</dbReference>
<evidence type="ECO:0000313" key="3">
    <source>
        <dbReference type="EMBL" id="MCL7043113.1"/>
    </source>
</evidence>
<proteinExistence type="predicted"/>
<name>A0AA41VKW8_PAPNU</name>
<dbReference type="Proteomes" id="UP001177140">
    <property type="component" value="Unassembled WGS sequence"/>
</dbReference>
<accession>A0AA41VKW8</accession>
<dbReference type="EMBL" id="JAJJMA010242898">
    <property type="protein sequence ID" value="MCL7043113.1"/>
    <property type="molecule type" value="Genomic_DNA"/>
</dbReference>